<dbReference type="Proteomes" id="UP001732700">
    <property type="component" value="Chromosome 2D"/>
</dbReference>
<accession>A0ACD5V7F4</accession>
<evidence type="ECO:0000313" key="1">
    <source>
        <dbReference type="EnsemblPlants" id="AVESA.00010b.r2.2DG0384930.1.CDS"/>
    </source>
</evidence>
<organism evidence="1 2">
    <name type="scientific">Avena sativa</name>
    <name type="common">Oat</name>
    <dbReference type="NCBI Taxonomy" id="4498"/>
    <lineage>
        <taxon>Eukaryota</taxon>
        <taxon>Viridiplantae</taxon>
        <taxon>Streptophyta</taxon>
        <taxon>Embryophyta</taxon>
        <taxon>Tracheophyta</taxon>
        <taxon>Spermatophyta</taxon>
        <taxon>Magnoliopsida</taxon>
        <taxon>Liliopsida</taxon>
        <taxon>Poales</taxon>
        <taxon>Poaceae</taxon>
        <taxon>BOP clade</taxon>
        <taxon>Pooideae</taxon>
        <taxon>Poodae</taxon>
        <taxon>Poeae</taxon>
        <taxon>Poeae Chloroplast Group 1 (Aveneae type)</taxon>
        <taxon>Aveninae</taxon>
        <taxon>Avena</taxon>
    </lineage>
</organism>
<protein>
    <submittedName>
        <fullName evidence="1">Uncharacterized protein</fullName>
    </submittedName>
</protein>
<reference evidence="1" key="1">
    <citation type="submission" date="2021-05" db="EMBL/GenBank/DDBJ databases">
        <authorList>
            <person name="Scholz U."/>
            <person name="Mascher M."/>
            <person name="Fiebig A."/>
        </authorList>
    </citation>
    <scope>NUCLEOTIDE SEQUENCE [LARGE SCALE GENOMIC DNA]</scope>
</reference>
<reference evidence="1" key="2">
    <citation type="submission" date="2025-09" db="UniProtKB">
        <authorList>
            <consortium name="EnsemblPlants"/>
        </authorList>
    </citation>
    <scope>IDENTIFICATION</scope>
</reference>
<keyword evidence="2" id="KW-1185">Reference proteome</keyword>
<dbReference type="EnsemblPlants" id="AVESA.00010b.r2.2DG0384930.1">
    <property type="protein sequence ID" value="AVESA.00010b.r2.2DG0384930.1.CDS"/>
    <property type="gene ID" value="AVESA.00010b.r2.2DG0384930"/>
</dbReference>
<proteinExistence type="predicted"/>
<evidence type="ECO:0000313" key="2">
    <source>
        <dbReference type="Proteomes" id="UP001732700"/>
    </source>
</evidence>
<sequence length="395" mass="41838">MQPTKPRTTENPSISQIPQFVRHTLAHSKLDHAHRPYINSARHKHATTRIILSFPGLVRLIPHRPRDAQTPPLSPAAPVEKFLLPSPPRHFREHPPRARSRGVAAMGSLPALSSPECAPHPDAPRATVEASDLAPLFDAQRRHLDHFFDRLDMKQAAAFAQALLDAPGAVFFTGVGKSGIVALKLAQTLASLGFARAGFLSPVDALHGDIGSVFPGDVLVLLSKSGASDELLALAPCARAKGAQLISLTSAASGADCPLAAACDLNVHLPLQGEVCPFGLAPVTSTAIQMVFGDTVVAAIMEARRLTRDQYASNHPAGKIGKTLIFKASGLAIFNLTVGEMCNRNPRTITADAMAVEAMAKMESPPSPVQFLPVVDHKNIVSGIVTLHGLVSAGL</sequence>
<name>A0ACD5V7F4_AVESA</name>